<evidence type="ECO:0000313" key="1">
    <source>
        <dbReference type="EMBL" id="OXS78454.1"/>
    </source>
</evidence>
<name>A0A1N6U7D2_9BACI</name>
<gene>
    <name evidence="1" type="ORF">B1B05_07560</name>
    <name evidence="2" type="ORF">SAMN05443094_103189</name>
</gene>
<sequence>MKKVLLFSLFLFVVCGVLLTVQWIGYEKLSSASGNIVATQLLELDIKKNEIEVKQTLYSIPDGTTVKVIFPADAREISCADGTDCEVGGQSASLTASGGVSTVQYKLPALPGGQAFVLPNWQAVLENVDVIKTELLVTDHSKKGGQWISSLAQTANEQLSMIDFYSFKGEGHQAPLFWQKSPLEKTEFAGMTVYSAEPVSIPKESISFPFSKDEMDAQTVIITGSVKPRQLDGLTIIGKESELRGIRTAVVTQYAEKHFIFPEEEKWLASFVAVALYDAQPMYMKAARLDERMMSALTESEQEKWKQALFSFKGKEVTAEKLDEALSAVKGEQTDFFQRNKQVNTPDAPLVFFDERPVTVEGEPVSFHLKKKDGLLYVPLKEAVSSLGYTASTVSGGELLLKKEFETFRVNVNEKRVLLNEHQYALYETALQEIDGTLYIDKIWFQKLFLVEVVERDEAIDLASYGI</sequence>
<dbReference type="EMBL" id="MWSK01000003">
    <property type="protein sequence ID" value="OXS78454.1"/>
    <property type="molecule type" value="Genomic_DNA"/>
</dbReference>
<accession>A0A1N6U7D2</accession>
<dbReference type="AlphaFoldDB" id="A0A1N6U7D2"/>
<dbReference type="OrthoDB" id="2431422at2"/>
<evidence type="ECO:0000313" key="4">
    <source>
        <dbReference type="Proteomes" id="UP000215545"/>
    </source>
</evidence>
<proteinExistence type="predicted"/>
<dbReference type="Proteomes" id="UP000186385">
    <property type="component" value="Unassembled WGS sequence"/>
</dbReference>
<protein>
    <recommendedName>
        <fullName evidence="5">Copper amine oxidase N-terminal domain-containing protein</fullName>
    </recommendedName>
</protein>
<dbReference type="EMBL" id="FTLX01000003">
    <property type="protein sequence ID" value="SIQ61515.1"/>
    <property type="molecule type" value="Genomic_DNA"/>
</dbReference>
<dbReference type="Proteomes" id="UP000215545">
    <property type="component" value="Unassembled WGS sequence"/>
</dbReference>
<reference evidence="4" key="2">
    <citation type="submission" date="2017-03" db="EMBL/GenBank/DDBJ databases">
        <title>Bacillus sp. V-88(T) DSM27956, whole genome shotgun sequencing project.</title>
        <authorList>
            <person name="Dastager S.G."/>
            <person name="Neurgaonkar P.S."/>
            <person name="Dharne M.S."/>
        </authorList>
    </citation>
    <scope>NUCLEOTIDE SEQUENCE [LARGE SCALE GENOMIC DNA]</scope>
    <source>
        <strain evidence="4">DSM 25145</strain>
    </source>
</reference>
<evidence type="ECO:0008006" key="5">
    <source>
        <dbReference type="Google" id="ProtNLM"/>
    </source>
</evidence>
<organism evidence="2 3">
    <name type="scientific">Domibacillus enclensis</name>
    <dbReference type="NCBI Taxonomy" id="1017273"/>
    <lineage>
        <taxon>Bacteria</taxon>
        <taxon>Bacillati</taxon>
        <taxon>Bacillota</taxon>
        <taxon>Bacilli</taxon>
        <taxon>Bacillales</taxon>
        <taxon>Bacillaceae</taxon>
        <taxon>Domibacillus</taxon>
    </lineage>
</organism>
<dbReference type="STRING" id="1017273.SAMN05443094_103189"/>
<evidence type="ECO:0000313" key="2">
    <source>
        <dbReference type="EMBL" id="SIQ61515.1"/>
    </source>
</evidence>
<reference evidence="2 3" key="1">
    <citation type="submission" date="2017-01" db="EMBL/GenBank/DDBJ databases">
        <authorList>
            <person name="Mah S.A."/>
            <person name="Swanson W.J."/>
            <person name="Moy G.W."/>
            <person name="Vacquier V.D."/>
        </authorList>
    </citation>
    <scope>NUCLEOTIDE SEQUENCE [LARGE SCALE GENOMIC DNA]</scope>
    <source>
        <strain evidence="2 3">NIO-1016</strain>
    </source>
</reference>
<dbReference type="RefSeq" id="WP_045851465.1">
    <property type="nucleotide sequence ID" value="NZ_FTLX01000003.1"/>
</dbReference>
<reference evidence="1" key="3">
    <citation type="submission" date="2017-03" db="EMBL/GenBank/DDBJ databases">
        <authorList>
            <person name="Dastager S.G."/>
            <person name="Neurgaonkar P.S."/>
            <person name="Dharne M.S."/>
        </authorList>
    </citation>
    <scope>NUCLEOTIDE SEQUENCE</scope>
    <source>
        <strain evidence="1">DSM 25145</strain>
    </source>
</reference>
<keyword evidence="4" id="KW-1185">Reference proteome</keyword>
<evidence type="ECO:0000313" key="3">
    <source>
        <dbReference type="Proteomes" id="UP000186385"/>
    </source>
</evidence>